<dbReference type="SUPFAM" id="SSF48371">
    <property type="entry name" value="ARM repeat"/>
    <property type="match status" value="1"/>
</dbReference>
<evidence type="ECO:0008006" key="3">
    <source>
        <dbReference type="Google" id="ProtNLM"/>
    </source>
</evidence>
<accession>A0A4Y8PQB5</accession>
<dbReference type="InterPro" id="IPR011989">
    <property type="entry name" value="ARM-like"/>
</dbReference>
<reference evidence="1 2" key="1">
    <citation type="submission" date="2017-03" db="EMBL/GenBank/DDBJ databases">
        <title>Isolation of Levoglucosan Utilizing Bacteria.</title>
        <authorList>
            <person name="Arya A.S."/>
        </authorList>
    </citation>
    <scope>NUCLEOTIDE SEQUENCE [LARGE SCALE GENOMIC DNA]</scope>
    <source>
        <strain evidence="1 2">MEC069</strain>
    </source>
</reference>
<evidence type="ECO:0000313" key="2">
    <source>
        <dbReference type="Proteomes" id="UP000298246"/>
    </source>
</evidence>
<keyword evidence="2" id="KW-1185">Reference proteome</keyword>
<dbReference type="Gene3D" id="1.25.10.10">
    <property type="entry name" value="Leucine-rich Repeat Variant"/>
    <property type="match status" value="1"/>
</dbReference>
<evidence type="ECO:0000313" key="1">
    <source>
        <dbReference type="EMBL" id="TFE82684.1"/>
    </source>
</evidence>
<sequence>MGFFLHVRAMKFASIFGSTCGMVIIRNPKLLQSCMELIVFLACAVRFGGVLMETMELNVSEMPRATAVFTLQDDVFKVLDLLATGVDERLRSGVAEVLIVSASERAERLLLKLLEDESEQVRANACESLRNSHSPEVLRLLQGKLLRDKSSLVRGHAASAAADIARRDEARSAEMRLLMKRALEREKVLWVKVHLYRGLYLLGDRASLQAIREQLNSRSYRVRSLAGKMMQELTERVKLA</sequence>
<gene>
    <name evidence="1" type="ORF">B5M42_24650</name>
</gene>
<comment type="caution">
    <text evidence="1">The sequence shown here is derived from an EMBL/GenBank/DDBJ whole genome shotgun (WGS) entry which is preliminary data.</text>
</comment>
<dbReference type="AlphaFoldDB" id="A0A4Y8PQB5"/>
<organism evidence="1 2">
    <name type="scientific">Paenibacillus athensensis</name>
    <dbReference type="NCBI Taxonomy" id="1967502"/>
    <lineage>
        <taxon>Bacteria</taxon>
        <taxon>Bacillati</taxon>
        <taxon>Bacillota</taxon>
        <taxon>Bacilli</taxon>
        <taxon>Bacillales</taxon>
        <taxon>Paenibacillaceae</taxon>
        <taxon>Paenibacillus</taxon>
    </lineage>
</organism>
<dbReference type="InterPro" id="IPR016024">
    <property type="entry name" value="ARM-type_fold"/>
</dbReference>
<dbReference type="EMBL" id="MYFO01000073">
    <property type="protein sequence ID" value="TFE82684.1"/>
    <property type="molecule type" value="Genomic_DNA"/>
</dbReference>
<protein>
    <recommendedName>
        <fullName evidence="3">HEAT repeat domain-containing protein</fullName>
    </recommendedName>
</protein>
<dbReference type="Proteomes" id="UP000298246">
    <property type="component" value="Unassembled WGS sequence"/>
</dbReference>
<proteinExistence type="predicted"/>
<name>A0A4Y8PQB5_9BACL</name>
<dbReference type="Pfam" id="PF13646">
    <property type="entry name" value="HEAT_2"/>
    <property type="match status" value="1"/>
</dbReference>